<reference evidence="1 2" key="1">
    <citation type="journal article" date="2015" name="Proc. Natl. Acad. Sci. U.S.A.">
        <title>The resurrection genome of Boea hygrometrica: A blueprint for survival of dehydration.</title>
        <authorList>
            <person name="Xiao L."/>
            <person name="Yang G."/>
            <person name="Zhang L."/>
            <person name="Yang X."/>
            <person name="Zhao S."/>
            <person name="Ji Z."/>
            <person name="Zhou Q."/>
            <person name="Hu M."/>
            <person name="Wang Y."/>
            <person name="Chen M."/>
            <person name="Xu Y."/>
            <person name="Jin H."/>
            <person name="Xiao X."/>
            <person name="Hu G."/>
            <person name="Bao F."/>
            <person name="Hu Y."/>
            <person name="Wan P."/>
            <person name="Li L."/>
            <person name="Deng X."/>
            <person name="Kuang T."/>
            <person name="Xiang C."/>
            <person name="Zhu J.K."/>
            <person name="Oliver M.J."/>
            <person name="He Y."/>
        </authorList>
    </citation>
    <scope>NUCLEOTIDE SEQUENCE [LARGE SCALE GENOMIC DNA]</scope>
    <source>
        <strain evidence="2">cv. XS01</strain>
    </source>
</reference>
<accession>A0A2Z6ZU23</accession>
<sequence>METLTSHAGRATRAWRPDERAHADGRIAGRFRRKLLRRWSSTTGDARSRFTRGWPAAAASLIERWSTLPAAGHEVLREDGVPLRAGLGARLSPAGRRLRRAVEHDARWPRDVVRCRRDLRGGGSAGRPPLRRCRDGWSEFF</sequence>
<keyword evidence="2" id="KW-1185">Reference proteome</keyword>
<name>A0A2Z6ZU23_9LAMI</name>
<organism evidence="1 2">
    <name type="scientific">Dorcoceras hygrometricum</name>
    <dbReference type="NCBI Taxonomy" id="472368"/>
    <lineage>
        <taxon>Eukaryota</taxon>
        <taxon>Viridiplantae</taxon>
        <taxon>Streptophyta</taxon>
        <taxon>Embryophyta</taxon>
        <taxon>Tracheophyta</taxon>
        <taxon>Spermatophyta</taxon>
        <taxon>Magnoliopsida</taxon>
        <taxon>eudicotyledons</taxon>
        <taxon>Gunneridae</taxon>
        <taxon>Pentapetalae</taxon>
        <taxon>asterids</taxon>
        <taxon>lamiids</taxon>
        <taxon>Lamiales</taxon>
        <taxon>Gesneriaceae</taxon>
        <taxon>Didymocarpoideae</taxon>
        <taxon>Trichosporeae</taxon>
        <taxon>Loxocarpinae</taxon>
        <taxon>Dorcoceras</taxon>
    </lineage>
</organism>
<proteinExistence type="predicted"/>
<dbReference type="Proteomes" id="UP000250235">
    <property type="component" value="Unassembled WGS sequence"/>
</dbReference>
<evidence type="ECO:0000313" key="1">
    <source>
        <dbReference type="EMBL" id="KZT76722.1"/>
    </source>
</evidence>
<evidence type="ECO:0000313" key="2">
    <source>
        <dbReference type="Proteomes" id="UP000250235"/>
    </source>
</evidence>
<dbReference type="AlphaFoldDB" id="A0A2Z6ZU23"/>
<dbReference type="EMBL" id="KV098737">
    <property type="protein sequence ID" value="KZT76722.1"/>
    <property type="molecule type" value="Genomic_DNA"/>
</dbReference>
<gene>
    <name evidence="1" type="ORF">F511_46253</name>
</gene>
<protein>
    <submittedName>
        <fullName evidence="1">Putative serine incorporator</fullName>
    </submittedName>
</protein>